<dbReference type="EMBL" id="MTCZ01000019">
    <property type="protein sequence ID" value="OWP84770.1"/>
    <property type="molecule type" value="Genomic_DNA"/>
</dbReference>
<evidence type="ECO:0000313" key="12">
    <source>
        <dbReference type="Proteomes" id="UP000197768"/>
    </source>
</evidence>
<dbReference type="PANTHER" id="PTHR38481:SF1">
    <property type="entry name" value="HYALURONATE LYASE"/>
    <property type="match status" value="1"/>
</dbReference>
<evidence type="ECO:0000256" key="5">
    <source>
        <dbReference type="ARBA" id="ARBA00022837"/>
    </source>
</evidence>
<evidence type="ECO:0000256" key="1">
    <source>
        <dbReference type="ARBA" id="ARBA00001913"/>
    </source>
</evidence>
<evidence type="ECO:0000313" key="11">
    <source>
        <dbReference type="EMBL" id="OWP84770.1"/>
    </source>
</evidence>
<proteinExistence type="inferred from homology"/>
<keyword evidence="6" id="KW-0456">Lyase</keyword>
<evidence type="ECO:0000256" key="2">
    <source>
        <dbReference type="ARBA" id="ARBA00006699"/>
    </source>
</evidence>
<evidence type="ECO:0000259" key="10">
    <source>
        <dbReference type="Pfam" id="PF08124"/>
    </source>
</evidence>
<evidence type="ECO:0000256" key="3">
    <source>
        <dbReference type="ARBA" id="ARBA00011245"/>
    </source>
</evidence>
<reference evidence="11 12" key="1">
    <citation type="journal article" date="2017" name="Infect. Genet. Evol.">
        <title>Comparative genome analysis of fish pathogen Flavobacterium columnare reveals extensive sequence diversity within the species.</title>
        <authorList>
            <person name="Kayansamruaj P."/>
            <person name="Dong H.T."/>
            <person name="Hirono I."/>
            <person name="Kondo H."/>
            <person name="Senapin S."/>
            <person name="Rodkhum C."/>
        </authorList>
    </citation>
    <scope>NUCLEOTIDE SEQUENCE [LARGE SCALE GENOMIC DNA]</scope>
    <source>
        <strain evidence="11 12">1215</strain>
    </source>
</reference>
<keyword evidence="4" id="KW-0732">Signal</keyword>
<dbReference type="GO" id="GO:0016837">
    <property type="term" value="F:carbon-oxygen lyase activity, acting on polysaccharides"/>
    <property type="evidence" value="ECO:0007669"/>
    <property type="project" value="UniProtKB-ARBA"/>
</dbReference>
<comment type="subunit">
    <text evidence="3">Monomer.</text>
</comment>
<gene>
    <name evidence="11" type="ORF">BWK59_03645</name>
</gene>
<evidence type="ECO:0000256" key="4">
    <source>
        <dbReference type="ARBA" id="ARBA00022729"/>
    </source>
</evidence>
<sequence length="762" mass="86593">MRQTIFLFFLFALGINAQNTDFDKMLDNIKSEYTQDPPKKNIDDIRRSLKVDGSFTGIDYTIKDKDLRNHLSKMSRLAQAYSNPNNTYYQDQSVYDDYIKSIEFWITTDHTPSNWWYRHIAYPKEMNKGLVFVIEEIKTKNPTLYRKIIDYQEWAYLQQDHMEGANGADKTIGAFVAAVVEKDANLLTQFSDLMRRLTSIQDGGEGIEKDYGFYSHSGNGRQIYTFGYGKEYLKSVLDYFVFTKGTQYNVQTLVNLEKMVIDHVQYLFHAGNYDPNPTGRYNNTFEYMNDLKNIVTKMVALNTANKSALQDAHDRMSGQKKDLEGNKMFWRGDYMAHKRSNFLSTVRMTSTRTVGAEAGNNSGNYNYYAGAGVNYTIHTGNEYNGTYFSKFNSRQFPGTTVEQNTKILPVPNWGKEGKNDNDFAGGVSDGKNGASAMIYDKQGITANKSWFFIGDLVLALGSEIYQTNGTADVYTTLNQTNLDPSKLSYFQNGTRFQLSANVNMTNNANTFVLSSGIGYVPFDSNRYTVSTENDLFKMYINHGVNPSKLNYAYLLMPNVTDATIVSEAAKAKSNLKIESQNESCHAVYDSTTSQYYIAFFKPYTLNLSGGLVVKVDNPCMLIINNNANKFYVSNPYGENASFQNIKLSITKNSRSLFDNDIKIMKSNESGKTFEYAYSSFGVIQARLNNSLSSEENINITKSEGKLKIESKENMRNIELYDINGRMIFSRKNVNDREVSVDVAGKEGILILKINENRTIRIF</sequence>
<dbReference type="InterPro" id="IPR008929">
    <property type="entry name" value="Chondroitin_lyas"/>
</dbReference>
<protein>
    <recommendedName>
        <fullName evidence="13">Chondroitin AC lyase</fullName>
    </recommendedName>
</protein>
<feature type="domain" description="Polysaccharide lyase 8 N-terminal alpha-helical" evidence="10">
    <location>
        <begin position="18"/>
        <end position="301"/>
    </location>
</feature>
<dbReference type="InterPro" id="IPR011013">
    <property type="entry name" value="Gal_mutarotase_sf_dom"/>
</dbReference>
<dbReference type="Gene3D" id="2.70.98.10">
    <property type="match status" value="1"/>
</dbReference>
<dbReference type="InterPro" id="IPR014718">
    <property type="entry name" value="GH-type_carb-bd"/>
</dbReference>
<dbReference type="InterPro" id="IPR012970">
    <property type="entry name" value="Lyase_8_alpha_N"/>
</dbReference>
<comment type="similarity">
    <text evidence="2">Belongs to the polysaccharide lyase 8 family.</text>
</comment>
<dbReference type="SUPFAM" id="SSF49863">
    <property type="entry name" value="Hyaluronate lyase-like, C-terminal domain"/>
    <property type="match status" value="1"/>
</dbReference>
<dbReference type="Gene3D" id="1.50.10.100">
    <property type="entry name" value="Chondroitin AC/alginate lyase"/>
    <property type="match status" value="1"/>
</dbReference>
<dbReference type="RefSeq" id="WP_088391148.1">
    <property type="nucleotide sequence ID" value="NZ_MTCZ01000019.1"/>
</dbReference>
<dbReference type="Pfam" id="PF08124">
    <property type="entry name" value="Lyase_8_N"/>
    <property type="match status" value="1"/>
</dbReference>
<feature type="domain" description="Polysaccharide lyase family 8 C-terminal" evidence="9">
    <location>
        <begin position="579"/>
        <end position="638"/>
    </location>
</feature>
<dbReference type="PANTHER" id="PTHR38481">
    <property type="entry name" value="HYALURONATE LYASE"/>
    <property type="match status" value="1"/>
</dbReference>
<dbReference type="InterPro" id="IPR004103">
    <property type="entry name" value="Lyase_8_C"/>
</dbReference>
<dbReference type="InterPro" id="IPR038970">
    <property type="entry name" value="Lyase_8"/>
</dbReference>
<evidence type="ECO:0008006" key="13">
    <source>
        <dbReference type="Google" id="ProtNLM"/>
    </source>
</evidence>
<accession>A0A246GM32</accession>
<dbReference type="InterPro" id="IPR003159">
    <property type="entry name" value="Lyase_8_central_dom"/>
</dbReference>
<evidence type="ECO:0000256" key="6">
    <source>
        <dbReference type="ARBA" id="ARBA00023239"/>
    </source>
</evidence>
<dbReference type="Pfam" id="PF02884">
    <property type="entry name" value="Lyase_8_C"/>
    <property type="match status" value="1"/>
</dbReference>
<dbReference type="Gene3D" id="2.60.220.10">
    <property type="entry name" value="Polysaccharide lyase family 8-like, C-terminal"/>
    <property type="match status" value="1"/>
</dbReference>
<evidence type="ECO:0000259" key="8">
    <source>
        <dbReference type="Pfam" id="PF02278"/>
    </source>
</evidence>
<dbReference type="CDD" id="cd01083">
    <property type="entry name" value="GAG_Lyase"/>
    <property type="match status" value="1"/>
</dbReference>
<organism evidence="11 12">
    <name type="scientific">Flavobacterium davisii</name>
    <dbReference type="NCBI Taxonomy" id="2906077"/>
    <lineage>
        <taxon>Bacteria</taxon>
        <taxon>Pseudomonadati</taxon>
        <taxon>Bacteroidota</taxon>
        <taxon>Flavobacteriia</taxon>
        <taxon>Flavobacteriales</taxon>
        <taxon>Flavobacteriaceae</taxon>
        <taxon>Flavobacterium</taxon>
    </lineage>
</organism>
<dbReference type="Pfam" id="PF02278">
    <property type="entry name" value="Lyase_8"/>
    <property type="match status" value="1"/>
</dbReference>
<dbReference type="SUPFAM" id="SSF74650">
    <property type="entry name" value="Galactose mutarotase-like"/>
    <property type="match status" value="1"/>
</dbReference>
<comment type="caution">
    <text evidence="11">The sequence shown here is derived from an EMBL/GenBank/DDBJ whole genome shotgun (WGS) entry which is preliminary data.</text>
</comment>
<dbReference type="SUPFAM" id="SSF48230">
    <property type="entry name" value="Chondroitin AC/alginate lyase"/>
    <property type="match status" value="1"/>
</dbReference>
<feature type="active site" evidence="7">
    <location>
        <position position="228"/>
    </location>
</feature>
<feature type="active site" evidence="7">
    <location>
        <position position="280"/>
    </location>
</feature>
<name>A0A246GM32_9FLAO</name>
<dbReference type="GO" id="GO:0005975">
    <property type="term" value="P:carbohydrate metabolic process"/>
    <property type="evidence" value="ECO:0007669"/>
    <property type="project" value="InterPro"/>
</dbReference>
<dbReference type="InterPro" id="IPR011071">
    <property type="entry name" value="Lyase_8-like_C"/>
</dbReference>
<keyword evidence="5" id="KW-0106">Calcium</keyword>
<dbReference type="AlphaFoldDB" id="A0A246GM32"/>
<dbReference type="GO" id="GO:0005576">
    <property type="term" value="C:extracellular region"/>
    <property type="evidence" value="ECO:0007669"/>
    <property type="project" value="InterPro"/>
</dbReference>
<dbReference type="Proteomes" id="UP000197768">
    <property type="component" value="Unassembled WGS sequence"/>
</dbReference>
<evidence type="ECO:0000256" key="7">
    <source>
        <dbReference type="PIRSR" id="PIRSR638970-1"/>
    </source>
</evidence>
<comment type="cofactor">
    <cofactor evidence="1">
        <name>Ca(2+)</name>
        <dbReference type="ChEBI" id="CHEBI:29108"/>
    </cofactor>
</comment>
<dbReference type="GO" id="GO:0030246">
    <property type="term" value="F:carbohydrate binding"/>
    <property type="evidence" value="ECO:0007669"/>
    <property type="project" value="InterPro"/>
</dbReference>
<evidence type="ECO:0000259" key="9">
    <source>
        <dbReference type="Pfam" id="PF02884"/>
    </source>
</evidence>
<feature type="active site" evidence="7">
    <location>
        <position position="216"/>
    </location>
</feature>
<feature type="domain" description="Polysaccharide lyase family 8 central" evidence="8">
    <location>
        <begin position="326"/>
        <end position="532"/>
    </location>
</feature>